<dbReference type="Gramene" id="TRITD5Av1G152500.1">
    <property type="protein sequence ID" value="TRITD5Av1G152500.1"/>
    <property type="gene ID" value="TRITD5Av1G152500"/>
</dbReference>
<feature type="signal peptide" evidence="4">
    <location>
        <begin position="1"/>
        <end position="23"/>
    </location>
</feature>
<dbReference type="FunFam" id="2.60.40.420:FF:000003">
    <property type="entry name" value="Blue copper"/>
    <property type="match status" value="1"/>
</dbReference>
<dbReference type="InterPro" id="IPR008972">
    <property type="entry name" value="Cupredoxin"/>
</dbReference>
<reference evidence="6 7" key="1">
    <citation type="submission" date="2017-09" db="EMBL/GenBank/DDBJ databases">
        <authorList>
            <consortium name="International Durum Wheat Genome Sequencing Consortium (IDWGSC)"/>
            <person name="Milanesi L."/>
        </authorList>
    </citation>
    <scope>NUCLEOTIDE SEQUENCE [LARGE SCALE GENOMIC DNA]</scope>
    <source>
        <strain evidence="7">cv. Svevo</strain>
    </source>
</reference>
<dbReference type="GO" id="GO:0009055">
    <property type="term" value="F:electron transfer activity"/>
    <property type="evidence" value="ECO:0007669"/>
    <property type="project" value="InterPro"/>
</dbReference>
<dbReference type="PANTHER" id="PTHR33021">
    <property type="entry name" value="BLUE COPPER PROTEIN"/>
    <property type="match status" value="1"/>
</dbReference>
<evidence type="ECO:0000313" key="7">
    <source>
        <dbReference type="Proteomes" id="UP000324705"/>
    </source>
</evidence>
<dbReference type="InterPro" id="IPR003245">
    <property type="entry name" value="Phytocyanin_dom"/>
</dbReference>
<evidence type="ECO:0000256" key="4">
    <source>
        <dbReference type="SAM" id="SignalP"/>
    </source>
</evidence>
<protein>
    <recommendedName>
        <fullName evidence="5">Phytocyanin domain-containing protein</fullName>
    </recommendedName>
</protein>
<dbReference type="PROSITE" id="PS51485">
    <property type="entry name" value="PHYTOCYANIN"/>
    <property type="match status" value="1"/>
</dbReference>
<dbReference type="EMBL" id="LT934119">
    <property type="protein sequence ID" value="VAI18556.1"/>
    <property type="molecule type" value="Genomic_DNA"/>
</dbReference>
<evidence type="ECO:0000256" key="1">
    <source>
        <dbReference type="ARBA" id="ARBA00022723"/>
    </source>
</evidence>
<keyword evidence="2" id="KW-0186">Copper</keyword>
<dbReference type="Pfam" id="PF02298">
    <property type="entry name" value="Cu_bind_like"/>
    <property type="match status" value="1"/>
</dbReference>
<evidence type="ECO:0000259" key="5">
    <source>
        <dbReference type="PROSITE" id="PS51485"/>
    </source>
</evidence>
<evidence type="ECO:0000256" key="3">
    <source>
        <dbReference type="ARBA" id="ARBA00023180"/>
    </source>
</evidence>
<dbReference type="GO" id="GO:0046872">
    <property type="term" value="F:metal ion binding"/>
    <property type="evidence" value="ECO:0007669"/>
    <property type="project" value="UniProtKB-KW"/>
</dbReference>
<gene>
    <name evidence="6" type="ORF">TRITD_5Av1G152500</name>
</gene>
<keyword evidence="7" id="KW-1185">Reference proteome</keyword>
<dbReference type="GO" id="GO:0005886">
    <property type="term" value="C:plasma membrane"/>
    <property type="evidence" value="ECO:0007669"/>
    <property type="project" value="TreeGrafter"/>
</dbReference>
<keyword evidence="3" id="KW-0325">Glycoprotein</keyword>
<dbReference type="AlphaFoldDB" id="A0A9R0TWM6"/>
<dbReference type="InterPro" id="IPR039391">
    <property type="entry name" value="Phytocyanin-like"/>
</dbReference>
<feature type="chain" id="PRO_5040293710" description="Phytocyanin domain-containing protein" evidence="4">
    <location>
        <begin position="24"/>
        <end position="163"/>
    </location>
</feature>
<evidence type="ECO:0000313" key="6">
    <source>
        <dbReference type="EMBL" id="VAI18556.1"/>
    </source>
</evidence>
<name>A0A9R0TWM6_TRITD</name>
<evidence type="ECO:0000256" key="2">
    <source>
        <dbReference type="ARBA" id="ARBA00023008"/>
    </source>
</evidence>
<dbReference type="PANTHER" id="PTHR33021:SF439">
    <property type="entry name" value="OS09G0469300 PROTEIN"/>
    <property type="match status" value="1"/>
</dbReference>
<accession>A0A9R0TWM6</accession>
<sequence length="163" mass="15789">MASPSAALLALLVVAGCAWMAAATSYTVGEAKGWVTGVDYSGWTSGKSFAVGDTLVFSYVSKVHTVTEVSQGGYTSCSGSNELANDDSGATTVTLATPGTHYYICKIPGHCASGMKLAVTVAGGGSSPGGSTPSGASAGGSLAPAMGAVVAAAAGALLKVALF</sequence>
<keyword evidence="1" id="KW-0479">Metal-binding</keyword>
<dbReference type="Gene3D" id="2.60.40.420">
    <property type="entry name" value="Cupredoxins - blue copper proteins"/>
    <property type="match status" value="1"/>
</dbReference>
<keyword evidence="4" id="KW-0732">Signal</keyword>
<feature type="domain" description="Phytocyanin" evidence="5">
    <location>
        <begin position="24"/>
        <end position="123"/>
    </location>
</feature>
<dbReference type="CDD" id="cd04216">
    <property type="entry name" value="Phytocyanin"/>
    <property type="match status" value="1"/>
</dbReference>
<dbReference type="SUPFAM" id="SSF49503">
    <property type="entry name" value="Cupredoxins"/>
    <property type="match status" value="1"/>
</dbReference>
<dbReference type="PROSITE" id="PS00196">
    <property type="entry name" value="COPPER_BLUE"/>
    <property type="match status" value="1"/>
</dbReference>
<organism evidence="6 7">
    <name type="scientific">Triticum turgidum subsp. durum</name>
    <name type="common">Durum wheat</name>
    <name type="synonym">Triticum durum</name>
    <dbReference type="NCBI Taxonomy" id="4567"/>
    <lineage>
        <taxon>Eukaryota</taxon>
        <taxon>Viridiplantae</taxon>
        <taxon>Streptophyta</taxon>
        <taxon>Embryophyta</taxon>
        <taxon>Tracheophyta</taxon>
        <taxon>Spermatophyta</taxon>
        <taxon>Magnoliopsida</taxon>
        <taxon>Liliopsida</taxon>
        <taxon>Poales</taxon>
        <taxon>Poaceae</taxon>
        <taxon>BOP clade</taxon>
        <taxon>Pooideae</taxon>
        <taxon>Triticodae</taxon>
        <taxon>Triticeae</taxon>
        <taxon>Triticinae</taxon>
        <taxon>Triticum</taxon>
    </lineage>
</organism>
<proteinExistence type="predicted"/>
<dbReference type="OMA" id="NTPGTHY"/>
<dbReference type="InterPro" id="IPR028871">
    <property type="entry name" value="BlueCu_1_BS"/>
</dbReference>
<dbReference type="Proteomes" id="UP000324705">
    <property type="component" value="Chromosome 5A"/>
</dbReference>